<evidence type="ECO:0000256" key="3">
    <source>
        <dbReference type="ARBA" id="ARBA00022448"/>
    </source>
</evidence>
<dbReference type="SUPFAM" id="SSF103473">
    <property type="entry name" value="MFS general substrate transporter"/>
    <property type="match status" value="1"/>
</dbReference>
<dbReference type="RefSeq" id="WP_167013201.1">
    <property type="nucleotide sequence ID" value="NZ_VWXF01000002.1"/>
</dbReference>
<proteinExistence type="inferred from homology"/>
<feature type="transmembrane region" description="Helical" evidence="8">
    <location>
        <begin position="420"/>
        <end position="441"/>
    </location>
</feature>
<feature type="domain" description="Major facilitator superfamily (MFS) profile" evidence="9">
    <location>
        <begin position="15"/>
        <end position="449"/>
    </location>
</feature>
<dbReference type="PANTHER" id="PTHR48020:SF12">
    <property type="entry name" value="PROTON MYO-INOSITOL COTRANSPORTER"/>
    <property type="match status" value="1"/>
</dbReference>
<feature type="transmembrane region" description="Helical" evidence="8">
    <location>
        <begin position="389"/>
        <end position="408"/>
    </location>
</feature>
<evidence type="ECO:0000256" key="5">
    <source>
        <dbReference type="ARBA" id="ARBA00022989"/>
    </source>
</evidence>
<keyword evidence="6 8" id="KW-0472">Membrane</keyword>
<feature type="transmembrane region" description="Helical" evidence="8">
    <location>
        <begin position="50"/>
        <end position="69"/>
    </location>
</feature>
<dbReference type="InterPro" id="IPR050814">
    <property type="entry name" value="Myo-inositol_Transporter"/>
</dbReference>
<keyword evidence="11" id="KW-1185">Reference proteome</keyword>
<dbReference type="NCBIfam" id="TIGR00879">
    <property type="entry name" value="SP"/>
    <property type="match status" value="1"/>
</dbReference>
<dbReference type="PRINTS" id="PR00171">
    <property type="entry name" value="SUGRTRNSPORT"/>
</dbReference>
<evidence type="ECO:0000256" key="2">
    <source>
        <dbReference type="ARBA" id="ARBA00010992"/>
    </source>
</evidence>
<dbReference type="Proteomes" id="UP001515683">
    <property type="component" value="Unassembled WGS sequence"/>
</dbReference>
<dbReference type="Pfam" id="PF00083">
    <property type="entry name" value="Sugar_tr"/>
    <property type="match status" value="1"/>
</dbReference>
<feature type="transmembrane region" description="Helical" evidence="8">
    <location>
        <begin position="352"/>
        <end position="377"/>
    </location>
</feature>
<feature type="transmembrane region" description="Helical" evidence="8">
    <location>
        <begin position="110"/>
        <end position="127"/>
    </location>
</feature>
<evidence type="ECO:0000256" key="1">
    <source>
        <dbReference type="ARBA" id="ARBA00004127"/>
    </source>
</evidence>
<evidence type="ECO:0000256" key="8">
    <source>
        <dbReference type="SAM" id="Phobius"/>
    </source>
</evidence>
<dbReference type="PROSITE" id="PS50850">
    <property type="entry name" value="MFS"/>
    <property type="match status" value="1"/>
</dbReference>
<dbReference type="InterPro" id="IPR005828">
    <property type="entry name" value="MFS_sugar_transport-like"/>
</dbReference>
<dbReference type="PROSITE" id="PS00216">
    <property type="entry name" value="SUGAR_TRANSPORT_1"/>
    <property type="match status" value="1"/>
</dbReference>
<keyword evidence="4 8" id="KW-0812">Transmembrane</keyword>
<dbReference type="InterPro" id="IPR036259">
    <property type="entry name" value="MFS_trans_sf"/>
</dbReference>
<feature type="transmembrane region" description="Helical" evidence="8">
    <location>
        <begin position="174"/>
        <end position="196"/>
    </location>
</feature>
<gene>
    <name evidence="10" type="ORF">F3J40_06850</name>
</gene>
<comment type="subcellular location">
    <subcellularLocation>
        <location evidence="1">Endomembrane system</location>
        <topology evidence="1">Multi-pass membrane protein</topology>
    </subcellularLocation>
</comment>
<dbReference type="InterPro" id="IPR020846">
    <property type="entry name" value="MFS_dom"/>
</dbReference>
<feature type="transmembrane region" description="Helical" evidence="8">
    <location>
        <begin position="12"/>
        <end position="30"/>
    </location>
</feature>
<accession>A0ABX0R7I5</accession>
<evidence type="ECO:0000259" key="9">
    <source>
        <dbReference type="PROSITE" id="PS50850"/>
    </source>
</evidence>
<evidence type="ECO:0000313" key="11">
    <source>
        <dbReference type="Proteomes" id="UP001515683"/>
    </source>
</evidence>
<dbReference type="Gene3D" id="1.20.1250.20">
    <property type="entry name" value="MFS general substrate transporter like domains"/>
    <property type="match status" value="2"/>
</dbReference>
<dbReference type="PANTHER" id="PTHR48020">
    <property type="entry name" value="PROTON MYO-INOSITOL COTRANSPORTER"/>
    <property type="match status" value="1"/>
</dbReference>
<comment type="caution">
    <text evidence="10">The sequence shown here is derived from an EMBL/GenBank/DDBJ whole genome shotgun (WGS) entry which is preliminary data.</text>
</comment>
<feature type="transmembrane region" description="Helical" evidence="8">
    <location>
        <begin position="81"/>
        <end position="104"/>
    </location>
</feature>
<feature type="transmembrane region" description="Helical" evidence="8">
    <location>
        <begin position="139"/>
        <end position="162"/>
    </location>
</feature>
<dbReference type="InterPro" id="IPR005829">
    <property type="entry name" value="Sugar_transporter_CS"/>
</dbReference>
<reference evidence="10 11" key="1">
    <citation type="journal article" date="2019" name="bioRxiv">
        <title>Bacteria contribute to plant secondary compound degradation in a generalist herbivore system.</title>
        <authorList>
            <person name="Francoeur C.B."/>
            <person name="Khadempour L."/>
            <person name="Moreira-Soto R.D."/>
            <person name="Gotting K."/>
            <person name="Book A.J."/>
            <person name="Pinto-Tomas A.A."/>
            <person name="Keefover-Ring K."/>
            <person name="Currie C.R."/>
        </authorList>
    </citation>
    <scope>NUCLEOTIDE SEQUENCE [LARGE SCALE GENOMIC DNA]</scope>
    <source>
        <strain evidence="10">Acro-835</strain>
    </source>
</reference>
<dbReference type="PROSITE" id="PS00217">
    <property type="entry name" value="SUGAR_TRANSPORT_2"/>
    <property type="match status" value="1"/>
</dbReference>
<feature type="transmembrane region" description="Helical" evidence="8">
    <location>
        <begin position="295"/>
        <end position="314"/>
    </location>
</feature>
<keyword evidence="3 7" id="KW-0813">Transport</keyword>
<evidence type="ECO:0000256" key="6">
    <source>
        <dbReference type="ARBA" id="ARBA00023136"/>
    </source>
</evidence>
<organism evidence="10 11">
    <name type="scientific">Candidatus Pantoea multigeneris</name>
    <dbReference type="NCBI Taxonomy" id="2608357"/>
    <lineage>
        <taxon>Bacteria</taxon>
        <taxon>Pseudomonadati</taxon>
        <taxon>Pseudomonadota</taxon>
        <taxon>Gammaproteobacteria</taxon>
        <taxon>Enterobacterales</taxon>
        <taxon>Erwiniaceae</taxon>
        <taxon>Pantoea</taxon>
    </lineage>
</organism>
<dbReference type="InterPro" id="IPR003663">
    <property type="entry name" value="Sugar/inositol_transpt"/>
</dbReference>
<feature type="transmembrane region" description="Helical" evidence="8">
    <location>
        <begin position="258"/>
        <end position="283"/>
    </location>
</feature>
<evidence type="ECO:0000256" key="4">
    <source>
        <dbReference type="ARBA" id="ARBA00022692"/>
    </source>
</evidence>
<comment type="similarity">
    <text evidence="2 7">Belongs to the major facilitator superfamily. Sugar transporter (TC 2.A.1.1) family.</text>
</comment>
<evidence type="ECO:0000256" key="7">
    <source>
        <dbReference type="RuleBase" id="RU003346"/>
    </source>
</evidence>
<evidence type="ECO:0000313" key="10">
    <source>
        <dbReference type="EMBL" id="NIF21322.1"/>
    </source>
</evidence>
<feature type="transmembrane region" description="Helical" evidence="8">
    <location>
        <begin position="326"/>
        <end position="346"/>
    </location>
</feature>
<keyword evidence="5 8" id="KW-1133">Transmembrane helix</keyword>
<name>A0ABX0R7I5_9GAMM</name>
<protein>
    <submittedName>
        <fullName evidence="10">Sugar porter family MFS transporter</fullName>
    </submittedName>
</protein>
<dbReference type="EMBL" id="VWXF01000002">
    <property type="protein sequence ID" value="NIF21322.1"/>
    <property type="molecule type" value="Genomic_DNA"/>
</dbReference>
<sequence>MSVQSRINAGYVYGLCCLSTLGGVMFGYSTGVISGTVDSIQGYFHLHSAATGWLVSSIFVGCIVGSLFAGRIADKLGRKPALMLASLAFALSSLGSTFADSFLLFSLSRIVAGLGIGLAGTVIPIYMSEISPAAIRGKASGIFNLSLVGSQTLVFFVNFLIAKGMSDAWLVEQGWRWMMGAQLVPVALMIISTFILPESPQWCINHGRKTEALRIYGKIYPGINAEEASQVFSLKKTHTAGSNAINLRFIWQNRTLRFALVIGCMVAVLQQLTGAIIVMYYAPLILQTGDVSKEVILFQTIFIGLLNAIGAFIAMNLFDKFGRLPVMKIGTVGAILSLLALSWSMYTHSTGYVAVTAVLVFMFMFAISWGSGCWVLIGEIFPPRIKGYAMGMAVSFMWLFNVLVTQFFPMINEIPLLQQHFNGAFTMWIFVVLNICCFFFLSRYIPETRGVALEEIEALLAQRLAKLSGATQPHTDVLIHPKTPGSSS</sequence>